<dbReference type="PROSITE" id="PS00392">
    <property type="entry name" value="DDC_GAD_HDC_YDC"/>
    <property type="match status" value="1"/>
</dbReference>
<dbReference type="Gene3D" id="1.20.1340.10">
    <property type="entry name" value="dopa decarboxylase, N-terminal domain"/>
    <property type="match status" value="1"/>
</dbReference>
<dbReference type="Gene3D" id="3.90.1150.10">
    <property type="entry name" value="Aspartate Aminotransferase, domain 1"/>
    <property type="match status" value="1"/>
</dbReference>
<dbReference type="GO" id="GO:0006584">
    <property type="term" value="P:catecholamine metabolic process"/>
    <property type="evidence" value="ECO:0007669"/>
    <property type="project" value="TreeGrafter"/>
</dbReference>
<evidence type="ECO:0000256" key="5">
    <source>
        <dbReference type="PIRSR" id="PIRSR602129-50"/>
    </source>
</evidence>
<accession>A0A023F2F5</accession>
<dbReference type="InterPro" id="IPR021115">
    <property type="entry name" value="Pyridoxal-P_BS"/>
</dbReference>
<dbReference type="Pfam" id="PF00282">
    <property type="entry name" value="Pyridoxal_deC"/>
    <property type="match status" value="1"/>
</dbReference>
<proteinExistence type="evidence at transcript level"/>
<dbReference type="EMBL" id="GBBI01002915">
    <property type="protein sequence ID" value="JAC15797.1"/>
    <property type="molecule type" value="mRNA"/>
</dbReference>
<dbReference type="FunFam" id="3.40.640.10:FF:000025">
    <property type="entry name" value="Histidine decarboxylase"/>
    <property type="match status" value="1"/>
</dbReference>
<sequence length="517" mass="57877">MNSEDFRQLGKRTVDYIADYLDTIRDRQVLPEVKPGYLHKLLPKEMPSSPDHWTQILPDIENLIMPGVTHWHSPKFNAFYPTGSSYPSIIGEMLSAAIGCIGFNWMASPACTELEVIVLDWLAKALALPESYLNSSDGPGGGIIQGSASEATLVALLVAKEKTVEHVKKNDPERREADIKGRLVAYASDQSNSSVEKSSLHASITIRLLPSDENGSLRGSTLLEAIEKDIKEGLLPCCVIATLGSTGTCAFDCLDEIGKICNGRNIWLHVDAAYAGSACICPEYRHMLKGVQHADSFDINPHKWLLVNFDCSTMWFKDTTPLINAFSVDRVYLKHGHEKQNILAPDFRHWQIPLGRRFRSLKLWLTLRLYGLSGLQTHIRNQCSLAQYFETLVRNDPLFEIIKPATLGLVCFRAKGEDSFNMELLERLNKNRNLYMVAAHVDGKYVFRYCVCSRLTEASDVESSWSLIANTARLLLKEQEKGAKGLLIRKGQSLSNKKTSNICTTDEHVNITEFIST</sequence>
<dbReference type="GO" id="GO:0030170">
    <property type="term" value="F:pyridoxal phosphate binding"/>
    <property type="evidence" value="ECO:0007669"/>
    <property type="project" value="InterPro"/>
</dbReference>
<dbReference type="GO" id="GO:0006520">
    <property type="term" value="P:amino acid metabolic process"/>
    <property type="evidence" value="ECO:0007669"/>
    <property type="project" value="InterPro"/>
</dbReference>
<protein>
    <submittedName>
        <fullName evidence="7">Putative aromatic-l-amino-acid/l-histidine decarboxylase</fullName>
    </submittedName>
</protein>
<name>A0A023F2F5_TRIIF</name>
<evidence type="ECO:0000256" key="2">
    <source>
        <dbReference type="ARBA" id="ARBA00009533"/>
    </source>
</evidence>
<evidence type="ECO:0000256" key="3">
    <source>
        <dbReference type="ARBA" id="ARBA00022898"/>
    </source>
</evidence>
<dbReference type="GO" id="GO:0005737">
    <property type="term" value="C:cytoplasm"/>
    <property type="evidence" value="ECO:0007669"/>
    <property type="project" value="TreeGrafter"/>
</dbReference>
<dbReference type="GO" id="GO:0019752">
    <property type="term" value="P:carboxylic acid metabolic process"/>
    <property type="evidence" value="ECO:0007669"/>
    <property type="project" value="InterPro"/>
</dbReference>
<dbReference type="InterPro" id="IPR010977">
    <property type="entry name" value="Aromatic_deC"/>
</dbReference>
<dbReference type="Gene3D" id="3.40.640.10">
    <property type="entry name" value="Type I PLP-dependent aspartate aminotransferase-like (Major domain)"/>
    <property type="match status" value="1"/>
</dbReference>
<evidence type="ECO:0000313" key="7">
    <source>
        <dbReference type="EMBL" id="JAC15797.1"/>
    </source>
</evidence>
<dbReference type="PANTHER" id="PTHR11999">
    <property type="entry name" value="GROUP II PYRIDOXAL-5-PHOSPHATE DECARBOXYLASE"/>
    <property type="match status" value="1"/>
</dbReference>
<keyword evidence="3 5" id="KW-0663">Pyridoxal phosphate</keyword>
<dbReference type="PANTHER" id="PTHR11999:SF60">
    <property type="entry name" value="3,4-DIHYDROXYPHENYLACETALDEHYDE SYNTHASE"/>
    <property type="match status" value="1"/>
</dbReference>
<dbReference type="PRINTS" id="PR00800">
    <property type="entry name" value="YHDCRBOXLASE"/>
</dbReference>
<feature type="modified residue" description="N6-(pyridoxal phosphate)lysine" evidence="5">
    <location>
        <position position="303"/>
    </location>
</feature>
<evidence type="ECO:0000256" key="1">
    <source>
        <dbReference type="ARBA" id="ARBA00001933"/>
    </source>
</evidence>
<dbReference type="FunFam" id="1.20.1340.10:FF:000001">
    <property type="entry name" value="Histidine decarboxylase"/>
    <property type="match status" value="1"/>
</dbReference>
<comment type="cofactor">
    <cofactor evidence="1 5 6">
        <name>pyridoxal 5'-phosphate</name>
        <dbReference type="ChEBI" id="CHEBI:597326"/>
    </cofactor>
</comment>
<dbReference type="InterPro" id="IPR015421">
    <property type="entry name" value="PyrdxlP-dep_Trfase_major"/>
</dbReference>
<keyword evidence="4 6" id="KW-0456">Lyase</keyword>
<comment type="similarity">
    <text evidence="2 6">Belongs to the group II decarboxylase family.</text>
</comment>
<dbReference type="AlphaFoldDB" id="A0A023F2F5"/>
<dbReference type="InterPro" id="IPR002129">
    <property type="entry name" value="PyrdxlP-dep_de-COase"/>
</dbReference>
<reference evidence="7" key="1">
    <citation type="journal article" date="2014" name="PLoS Negl. Trop. Dis.">
        <title>An updated insight into the Sialotranscriptome of Triatoma infestans: developmental stage and geographic variations.</title>
        <authorList>
            <person name="Schwarz A."/>
            <person name="Medrano-Mercado N."/>
            <person name="Schaub G.A."/>
            <person name="Struchiner C.J."/>
            <person name="Bargues M.D."/>
            <person name="Levy M.Z."/>
            <person name="Ribeiro J.M."/>
        </authorList>
    </citation>
    <scope>NUCLEOTIDE SEQUENCE</scope>
    <source>
        <strain evidence="7">Chile</strain>
        <tissue evidence="7">Salivary glands</tissue>
    </source>
</reference>
<dbReference type="SUPFAM" id="SSF53383">
    <property type="entry name" value="PLP-dependent transferases"/>
    <property type="match status" value="1"/>
</dbReference>
<dbReference type="CDD" id="cd06450">
    <property type="entry name" value="DOPA_deC_like"/>
    <property type="match status" value="1"/>
</dbReference>
<organism evidence="7">
    <name type="scientific">Triatoma infestans</name>
    <name type="common">Assassin bug</name>
    <dbReference type="NCBI Taxonomy" id="30076"/>
    <lineage>
        <taxon>Eukaryota</taxon>
        <taxon>Metazoa</taxon>
        <taxon>Ecdysozoa</taxon>
        <taxon>Arthropoda</taxon>
        <taxon>Hexapoda</taxon>
        <taxon>Insecta</taxon>
        <taxon>Pterygota</taxon>
        <taxon>Neoptera</taxon>
        <taxon>Paraneoptera</taxon>
        <taxon>Hemiptera</taxon>
        <taxon>Heteroptera</taxon>
        <taxon>Panheteroptera</taxon>
        <taxon>Cimicomorpha</taxon>
        <taxon>Reduviidae</taxon>
        <taxon>Triatominae</taxon>
        <taxon>Triatoma</taxon>
    </lineage>
</organism>
<dbReference type="InterPro" id="IPR015424">
    <property type="entry name" value="PyrdxlP-dep_Trfase"/>
</dbReference>
<evidence type="ECO:0000256" key="6">
    <source>
        <dbReference type="RuleBase" id="RU000382"/>
    </source>
</evidence>
<evidence type="ECO:0000256" key="4">
    <source>
        <dbReference type="ARBA" id="ARBA00023239"/>
    </source>
</evidence>
<dbReference type="GO" id="GO:0004058">
    <property type="term" value="F:aromatic-L-amino-acid decarboxylase activity"/>
    <property type="evidence" value="ECO:0007669"/>
    <property type="project" value="TreeGrafter"/>
</dbReference>
<dbReference type="InterPro" id="IPR015422">
    <property type="entry name" value="PyrdxlP-dep_Trfase_small"/>
</dbReference>